<dbReference type="InterPro" id="IPR000601">
    <property type="entry name" value="PKD_dom"/>
</dbReference>
<reference evidence="5" key="1">
    <citation type="journal article" date="2019" name="Int. J. Syst. Evol. Microbiol.">
        <title>The Global Catalogue of Microorganisms (GCM) 10K type strain sequencing project: providing services to taxonomists for standard genome sequencing and annotation.</title>
        <authorList>
            <consortium name="The Broad Institute Genomics Platform"/>
            <consortium name="The Broad Institute Genome Sequencing Center for Infectious Disease"/>
            <person name="Wu L."/>
            <person name="Ma J."/>
        </authorList>
    </citation>
    <scope>NUCLEOTIDE SEQUENCE [LARGE SCALE GENOMIC DNA]</scope>
    <source>
        <strain evidence="5">JCM 17441</strain>
    </source>
</reference>
<dbReference type="Gene3D" id="2.120.10.30">
    <property type="entry name" value="TolB, C-terminal domain"/>
    <property type="match status" value="1"/>
</dbReference>
<evidence type="ECO:0008006" key="6">
    <source>
        <dbReference type="Google" id="ProtNLM"/>
    </source>
</evidence>
<keyword evidence="1" id="KW-0732">Signal</keyword>
<dbReference type="Gene3D" id="2.60.40.10">
    <property type="entry name" value="Immunoglobulins"/>
    <property type="match status" value="2"/>
</dbReference>
<protein>
    <recommendedName>
        <fullName evidence="6">Glucose/arabinose dehydrogenase</fullName>
    </recommendedName>
</protein>
<feature type="domain" description="PA14" evidence="3">
    <location>
        <begin position="778"/>
        <end position="921"/>
    </location>
</feature>
<dbReference type="InterPro" id="IPR011042">
    <property type="entry name" value="6-blade_b-propeller_TolB-like"/>
</dbReference>
<feature type="domain" description="PA14" evidence="3">
    <location>
        <begin position="1045"/>
        <end position="1181"/>
    </location>
</feature>
<dbReference type="SUPFAM" id="SSF49299">
    <property type="entry name" value="PKD domain"/>
    <property type="match status" value="1"/>
</dbReference>
<dbReference type="Pfam" id="PF18911">
    <property type="entry name" value="PKD_4"/>
    <property type="match status" value="1"/>
</dbReference>
<dbReference type="InterPro" id="IPR011658">
    <property type="entry name" value="PA14_dom"/>
</dbReference>
<organism evidence="4 5">
    <name type="scientific">Dactylosporangium darangshiense</name>
    <dbReference type="NCBI Taxonomy" id="579108"/>
    <lineage>
        <taxon>Bacteria</taxon>
        <taxon>Bacillati</taxon>
        <taxon>Actinomycetota</taxon>
        <taxon>Actinomycetes</taxon>
        <taxon>Micromonosporales</taxon>
        <taxon>Micromonosporaceae</taxon>
        <taxon>Dactylosporangium</taxon>
    </lineage>
</organism>
<evidence type="ECO:0000313" key="5">
    <source>
        <dbReference type="Proteomes" id="UP001500620"/>
    </source>
</evidence>
<dbReference type="PANTHER" id="PTHR19328">
    <property type="entry name" value="HEDGEHOG-INTERACTING PROTEIN"/>
    <property type="match status" value="1"/>
</dbReference>
<dbReference type="Pfam" id="PF07691">
    <property type="entry name" value="PA14"/>
    <property type="match status" value="5"/>
</dbReference>
<dbReference type="Pfam" id="PF07995">
    <property type="entry name" value="GSDH"/>
    <property type="match status" value="1"/>
</dbReference>
<gene>
    <name evidence="4" type="ORF">GCM10022255_010700</name>
</gene>
<feature type="domain" description="PKD" evidence="2">
    <location>
        <begin position="383"/>
        <end position="470"/>
    </location>
</feature>
<dbReference type="InterPro" id="IPR022409">
    <property type="entry name" value="PKD/Chitinase_dom"/>
</dbReference>
<dbReference type="RefSeq" id="WP_345121822.1">
    <property type="nucleotide sequence ID" value="NZ_BAABAT010000002.1"/>
</dbReference>
<comment type="caution">
    <text evidence="4">The sequence shown here is derived from an EMBL/GenBank/DDBJ whole genome shotgun (WGS) entry which is preliminary data.</text>
</comment>
<feature type="domain" description="PA14" evidence="3">
    <location>
        <begin position="651"/>
        <end position="786"/>
    </location>
</feature>
<accession>A0ABP8CYR7</accession>
<dbReference type="Gene3D" id="3.90.182.10">
    <property type="entry name" value="Toxin - Anthrax Protective Antigen,domain 1"/>
    <property type="match status" value="5"/>
</dbReference>
<dbReference type="EMBL" id="BAABAT010000002">
    <property type="protein sequence ID" value="GAA4245041.1"/>
    <property type="molecule type" value="Genomic_DNA"/>
</dbReference>
<dbReference type="SUPFAM" id="SSF56988">
    <property type="entry name" value="Anthrax protective antigen"/>
    <property type="match status" value="5"/>
</dbReference>
<feature type="signal peptide" evidence="1">
    <location>
        <begin position="1"/>
        <end position="35"/>
    </location>
</feature>
<evidence type="ECO:0000313" key="4">
    <source>
        <dbReference type="EMBL" id="GAA4245041.1"/>
    </source>
</evidence>
<evidence type="ECO:0000256" key="1">
    <source>
        <dbReference type="SAM" id="SignalP"/>
    </source>
</evidence>
<dbReference type="InterPro" id="IPR012938">
    <property type="entry name" value="Glc/Sorbosone_DH"/>
</dbReference>
<dbReference type="PANTHER" id="PTHR19328:SF13">
    <property type="entry name" value="HIPL1 PROTEIN"/>
    <property type="match status" value="1"/>
</dbReference>
<dbReference type="InterPro" id="IPR013783">
    <property type="entry name" value="Ig-like_fold"/>
</dbReference>
<dbReference type="SUPFAM" id="SSF50952">
    <property type="entry name" value="Soluble quinoprotein glucose dehydrogenase"/>
    <property type="match status" value="1"/>
</dbReference>
<dbReference type="InterPro" id="IPR035986">
    <property type="entry name" value="PKD_dom_sf"/>
</dbReference>
<evidence type="ECO:0000259" key="2">
    <source>
        <dbReference type="PROSITE" id="PS50093"/>
    </source>
</evidence>
<feature type="chain" id="PRO_5047324404" description="Glucose/arabinose dehydrogenase" evidence="1">
    <location>
        <begin position="36"/>
        <end position="1300"/>
    </location>
</feature>
<dbReference type="SMART" id="SM00758">
    <property type="entry name" value="PA14"/>
    <property type="match status" value="5"/>
</dbReference>
<dbReference type="InterPro" id="IPR037524">
    <property type="entry name" value="PA14/GLEYA"/>
</dbReference>
<proteinExistence type="predicted"/>
<sequence length="1300" mass="138666">MAVIGAPLRGVRAARRVAAFAAAVLLATAVITAPAAMTSAAPPPGFQTSLIVGAGLDGPSGFEVAPDGRIFVLERTGKIKIVKDGQLLAQPFAELPSVASGDRGLIGVAFDPEFGVSNNYVYFYYTGLDLLNRLVRFDASGDVGTDGPFLIFQTQSPSQELHVGGSIRFGPDGKMYFAVGDNGYPPNAQDLSNPHGKILRINKDGSIPTDNPFYGQPGKLGAIWAYGFRNPWRFQFDPATGRLYGGDVGDFSWEEVNHIVKGGNYGWPLHEGLCATGCAGYVDPIYTYPHDGQSAAVTGGPVYRGSMFPPQYQGSLFFGDYAKGFIKRADLDAAGNVVAVHDFDTAAGSVVDLKEAPDGSLYYLTYFPGRLYRLSYTLGNQQPTASAAADVVKGLNPLTVHFSSAGSSDPDNDPLSYHWDFGDGSSSTAPNPTKVYANVGVYQVGLTVTDTDGHTSSATPLVVQVGIPPTLRVAVPADGSTYRAGDTITYNAFANDAAGFDLDDGKIKTEVRLHHGTHFHPFVGPLTGRVGSFTIPRTGEPSADTWYEIIVTATDENGLSATQSVRINPLKSGLTFQTSPPGLGMEVDGIPVTTPHTVEGVRGFQREVAAAPSVLGPDGVVYHFTGWSDGKAIRHTITTPETDTTYTATYAPSGTFTAAYWSNTTLTGTPALTRQDPQIDFVWPDEPGPGVSADQFSARWTKSQYFAAGRYRFTTVTDDGVRLFIDDRLVVDEWHDQAGTAHDYVTDLAAGNHSLKMEFYDGGAAAVAKLFWDSTTDQPDASWAGQYWNTPGTGNAPAMPAGPPALSRADDDLAFNWAAGSPDPAIDPDHFAARWTRTLVVEPGVYSFAATADDGVRVVVDGVRVIDRWADHDPQTDTAEVPLDGGPHAVQVDYYENAGDAQVRLAYTKVGDLPEPTAYTSQFWNTATPAIPAGAPDLTRTDATIGFDWGGGSPGAPIGADHFAARFTRTDTLAAGTYRFSGASDDGVRVYLDNSLIVDRWQDQNAPYSVDKVVLAGTHTIRVEYYENEVGALLSFDYRRIGAVTPAAPFHAEYFANKTLSGVPALTRDEDAVDNDWGLGSPGPAIPPDQFSARWTQTTQLAAGNYAFTVTADDGVRLYVDGALVVDSWVDQGPAPHSVTLALAEGTHTIVMEYFESFVGAVARLTYAPTGTPPAPAAQFTGEYFANPTLTGPPALTRNDDTIAFNWGDGSPAPQIPPNQFSVRWTRSETLAAGTYRLTATADDGVRVLVDGQTVLNGWVDQGPTTYTTDVPLAAGPHTVVVEYYEAFVGATVAYSQVKI</sequence>
<feature type="domain" description="PA14" evidence="3">
    <location>
        <begin position="914"/>
        <end position="1054"/>
    </location>
</feature>
<dbReference type="SMART" id="SM00089">
    <property type="entry name" value="PKD"/>
    <property type="match status" value="1"/>
</dbReference>
<keyword evidence="5" id="KW-1185">Reference proteome</keyword>
<dbReference type="CDD" id="cd00146">
    <property type="entry name" value="PKD"/>
    <property type="match status" value="1"/>
</dbReference>
<dbReference type="Proteomes" id="UP001500620">
    <property type="component" value="Unassembled WGS sequence"/>
</dbReference>
<dbReference type="PROSITE" id="PS50093">
    <property type="entry name" value="PKD"/>
    <property type="match status" value="1"/>
</dbReference>
<name>A0ABP8CYR7_9ACTN</name>
<dbReference type="InterPro" id="IPR011041">
    <property type="entry name" value="Quinoprot_gluc/sorb_DH_b-prop"/>
</dbReference>
<feature type="domain" description="PA14" evidence="3">
    <location>
        <begin position="1175"/>
        <end position="1300"/>
    </location>
</feature>
<dbReference type="PROSITE" id="PS51820">
    <property type="entry name" value="PA14"/>
    <property type="match status" value="5"/>
</dbReference>
<evidence type="ECO:0000259" key="3">
    <source>
        <dbReference type="PROSITE" id="PS51820"/>
    </source>
</evidence>